<organism evidence="2 3">
    <name type="scientific">Portunus trituberculatus</name>
    <name type="common">Swimming crab</name>
    <name type="synonym">Neptunus trituberculatus</name>
    <dbReference type="NCBI Taxonomy" id="210409"/>
    <lineage>
        <taxon>Eukaryota</taxon>
        <taxon>Metazoa</taxon>
        <taxon>Ecdysozoa</taxon>
        <taxon>Arthropoda</taxon>
        <taxon>Crustacea</taxon>
        <taxon>Multicrustacea</taxon>
        <taxon>Malacostraca</taxon>
        <taxon>Eumalacostraca</taxon>
        <taxon>Eucarida</taxon>
        <taxon>Decapoda</taxon>
        <taxon>Pleocyemata</taxon>
        <taxon>Brachyura</taxon>
        <taxon>Eubrachyura</taxon>
        <taxon>Portunoidea</taxon>
        <taxon>Portunidae</taxon>
        <taxon>Portuninae</taxon>
        <taxon>Portunus</taxon>
    </lineage>
</organism>
<sequence length="86" mass="9073">MPAATLSRMVNTGQTSTCWDGGHTSGCTLATQGAALPPPVPTWNCFLSKIETRPFTAAEWTSYSPLPRTPLLTSPSSVSNQSLSGF</sequence>
<protein>
    <submittedName>
        <fullName evidence="2">Uncharacterized protein</fullName>
    </submittedName>
</protein>
<proteinExistence type="predicted"/>
<dbReference type="Proteomes" id="UP000324222">
    <property type="component" value="Unassembled WGS sequence"/>
</dbReference>
<gene>
    <name evidence="2" type="ORF">E2C01_098048</name>
</gene>
<feature type="region of interest" description="Disordered" evidence="1">
    <location>
        <begin position="66"/>
        <end position="86"/>
    </location>
</feature>
<dbReference type="AlphaFoldDB" id="A0A5B7K1Z0"/>
<name>A0A5B7K1Z0_PORTR</name>
<evidence type="ECO:0000313" key="3">
    <source>
        <dbReference type="Proteomes" id="UP000324222"/>
    </source>
</evidence>
<dbReference type="EMBL" id="VSRR010131523">
    <property type="protein sequence ID" value="MPD02463.1"/>
    <property type="molecule type" value="Genomic_DNA"/>
</dbReference>
<feature type="compositionally biased region" description="Low complexity" evidence="1">
    <location>
        <begin position="66"/>
        <end position="79"/>
    </location>
</feature>
<reference evidence="2 3" key="1">
    <citation type="submission" date="2019-05" db="EMBL/GenBank/DDBJ databases">
        <title>Another draft genome of Portunus trituberculatus and its Hox gene families provides insights of decapod evolution.</title>
        <authorList>
            <person name="Jeong J.-H."/>
            <person name="Song I."/>
            <person name="Kim S."/>
            <person name="Choi T."/>
            <person name="Kim D."/>
            <person name="Ryu S."/>
            <person name="Kim W."/>
        </authorList>
    </citation>
    <scope>NUCLEOTIDE SEQUENCE [LARGE SCALE GENOMIC DNA]</scope>
    <source>
        <tissue evidence="2">Muscle</tissue>
    </source>
</reference>
<accession>A0A5B7K1Z0</accession>
<keyword evidence="3" id="KW-1185">Reference proteome</keyword>
<evidence type="ECO:0000313" key="2">
    <source>
        <dbReference type="EMBL" id="MPD02463.1"/>
    </source>
</evidence>
<comment type="caution">
    <text evidence="2">The sequence shown here is derived from an EMBL/GenBank/DDBJ whole genome shotgun (WGS) entry which is preliminary data.</text>
</comment>
<evidence type="ECO:0000256" key="1">
    <source>
        <dbReference type="SAM" id="MobiDB-lite"/>
    </source>
</evidence>